<dbReference type="OrthoDB" id="9768004at2"/>
<dbReference type="InterPro" id="IPR005532">
    <property type="entry name" value="SUMF_dom"/>
</dbReference>
<name>A0A401JCZ9_9PROT</name>
<gene>
    <name evidence="2" type="ORF">SFMTTN_1333</name>
</gene>
<evidence type="ECO:0000313" key="3">
    <source>
        <dbReference type="Proteomes" id="UP000286806"/>
    </source>
</evidence>
<sequence>MQINPAQAHPSGFVHDMDEAALRHAQQATAQQLGLNVHFSDSLRSDGSAGPEMAVIPAGWFEMGSPSHEPGHEPSEAPLHYVQLSRAFAIGRYTITAEEWQRFRAASGWSQVRELIQAQGREPVVNIRMADALLFIDWLNSETGQLYRLPSEAEWEYAARAGTDTPFHYGDYASCREVLFKPMFPFPEKTKKRRSFFAQCGSMMWAMEVGTKPANLWGLHDMHGNVWEMTASPWQPDYQQAPSDGHSLPGRGNNKRIVVKGGSWFDPATAARSAARRSRLRDELDVNLGFRLVREI</sequence>
<keyword evidence="3" id="KW-1185">Reference proteome</keyword>
<dbReference type="GO" id="GO:0004674">
    <property type="term" value="F:protein serine/threonine kinase activity"/>
    <property type="evidence" value="ECO:0007669"/>
    <property type="project" value="UniProtKB-KW"/>
</dbReference>
<comment type="caution">
    <text evidence="2">The sequence shown here is derived from an EMBL/GenBank/DDBJ whole genome shotgun (WGS) entry which is preliminary data.</text>
</comment>
<accession>A0A401JCZ9</accession>
<dbReference type="PANTHER" id="PTHR23150:SF35">
    <property type="entry name" value="BLL6746 PROTEIN"/>
    <property type="match status" value="1"/>
</dbReference>
<keyword evidence="2" id="KW-0418">Kinase</keyword>
<dbReference type="RefSeq" id="WP_124704345.1">
    <property type="nucleotide sequence ID" value="NZ_BGOW01000013.1"/>
</dbReference>
<dbReference type="InterPro" id="IPR016187">
    <property type="entry name" value="CTDL_fold"/>
</dbReference>
<proteinExistence type="predicted"/>
<dbReference type="Pfam" id="PF03781">
    <property type="entry name" value="FGE-sulfatase"/>
    <property type="match status" value="1"/>
</dbReference>
<feature type="domain" description="Sulfatase-modifying factor enzyme-like" evidence="1">
    <location>
        <begin position="51"/>
        <end position="294"/>
    </location>
</feature>
<dbReference type="InterPro" id="IPR051043">
    <property type="entry name" value="Sulfatase_Mod_Factor_Kinase"/>
</dbReference>
<evidence type="ECO:0000313" key="2">
    <source>
        <dbReference type="EMBL" id="GBL45523.1"/>
    </source>
</evidence>
<dbReference type="SUPFAM" id="SSF56436">
    <property type="entry name" value="C-type lectin-like"/>
    <property type="match status" value="1"/>
</dbReference>
<dbReference type="PANTHER" id="PTHR23150">
    <property type="entry name" value="SULFATASE MODIFYING FACTOR 1, 2"/>
    <property type="match status" value="1"/>
</dbReference>
<dbReference type="EMBL" id="BGOW01000013">
    <property type="protein sequence ID" value="GBL45523.1"/>
    <property type="molecule type" value="Genomic_DNA"/>
</dbReference>
<dbReference type="InterPro" id="IPR042095">
    <property type="entry name" value="SUMF_sf"/>
</dbReference>
<dbReference type="GO" id="GO:0120147">
    <property type="term" value="F:formylglycine-generating oxidase activity"/>
    <property type="evidence" value="ECO:0007669"/>
    <property type="project" value="TreeGrafter"/>
</dbReference>
<keyword evidence="2" id="KW-0723">Serine/threonine-protein kinase</keyword>
<dbReference type="Gene3D" id="3.90.1580.10">
    <property type="entry name" value="paralog of FGE (formylglycine-generating enzyme)"/>
    <property type="match status" value="1"/>
</dbReference>
<dbReference type="AlphaFoldDB" id="A0A401JCZ9"/>
<keyword evidence="2" id="KW-0808">Transferase</keyword>
<reference evidence="2 3" key="1">
    <citation type="journal article" date="2019" name="Front. Microbiol.">
        <title>Genomes of Neutrophilic Sulfur-Oxidizing Chemolithoautotrophs Representing 9 Proteobacterial Species From 8 Genera.</title>
        <authorList>
            <person name="Watanabe T."/>
            <person name="Kojima H."/>
            <person name="Umezawa K."/>
            <person name="Hori C."/>
            <person name="Takasuka T.E."/>
            <person name="Kato Y."/>
            <person name="Fukui M."/>
        </authorList>
    </citation>
    <scope>NUCLEOTIDE SEQUENCE [LARGE SCALE GENOMIC DNA]</scope>
    <source>
        <strain evidence="2 3">TTN</strain>
    </source>
</reference>
<evidence type="ECO:0000259" key="1">
    <source>
        <dbReference type="Pfam" id="PF03781"/>
    </source>
</evidence>
<dbReference type="Proteomes" id="UP000286806">
    <property type="component" value="Unassembled WGS sequence"/>
</dbReference>
<organism evidence="2 3">
    <name type="scientific">Sulfuriferula multivorans</name>
    <dbReference type="NCBI Taxonomy" id="1559896"/>
    <lineage>
        <taxon>Bacteria</taxon>
        <taxon>Pseudomonadati</taxon>
        <taxon>Pseudomonadota</taxon>
        <taxon>Betaproteobacteria</taxon>
        <taxon>Nitrosomonadales</taxon>
        <taxon>Sulfuricellaceae</taxon>
        <taxon>Sulfuriferula</taxon>
    </lineage>
</organism>
<protein>
    <submittedName>
        <fullName evidence="2">Serine/threonine protein kinase</fullName>
    </submittedName>
</protein>